<dbReference type="HOGENOM" id="CLU_367156_0_0_6"/>
<evidence type="ECO:0000313" key="2">
    <source>
        <dbReference type="EMBL" id="AFK72835.1"/>
    </source>
</evidence>
<evidence type="ECO:0000256" key="1">
    <source>
        <dbReference type="SAM" id="SignalP"/>
    </source>
</evidence>
<dbReference type="Pfam" id="PF17963">
    <property type="entry name" value="Big_9"/>
    <property type="match status" value="2"/>
</dbReference>
<sequence length="755" mass="78337">MNRQRLSLQGGSMNTWSRRALLAAGFSLTVTSAAFAALSDVDPGPYTFATGGYPMWYKDSLDQSLELCQSRATSTRAPGAPGAPAYMCTLLPEPGIYDDALPLVFPDNWPPEMFWFLAETSIPQVGNSGYELEVYVAGIEAAFAAENPVDGDQQSFARIRIRASVPRTGTYTITHPYGVETVNVTTAGRRAINITRDIGIGAPGNFQGALGGAIGPWLKGVGGPYTEANPDTGTTETYIGDPNITEAVTGSPFNTNFVRIEGPAGAIQTNTFTVSGKVLDPRAQTPVTLERATYSRNGSGTRVEVFAKAPSEASLCMRNGLALIGTPPSPCQFTLTSDNNGLFFSQQFNQSVPPEVVVVTASNAVGGTQPTALSSKLSDVVKVSTARYDWANKRLLIEASSSDEVAVPDLLAQGYGRLSKSGTLQSITVNDLAQPPATVTVKSARGGSDVEPVIVVGNAPVEAANQPPLAQADVGSTSVGVPITLNLLLNDSDPDGNVPLTISDLTQPGTGLGGVVMNGTTSVTYTPPTGATQPLVANFSYRAVDAKGLKSEPATVTINVAPNQAPTANPETVATLGVPLTINVLANDTDPEGNVPLSVTNITQPAAGRGTVSTDGTTVTYTPPATVTTAFTTTFTYQARDSLGGLSTPGTVTVNVSPRPAAETFAVTAATVTARSNNRYNWDISGTSSVTTGNTVTVRVTTTTGVQTLGTATVALTGRWRLAVSNSTTIIPTAAPTATITTSQGTTRTVNVVVQ</sequence>
<dbReference type="EMBL" id="CP003588">
    <property type="protein sequence ID" value="AFK72835.1"/>
    <property type="molecule type" value="Genomic_DNA"/>
</dbReference>
<accession>I3V514</accession>
<dbReference type="Proteomes" id="UP000005268">
    <property type="component" value="Chromosome"/>
</dbReference>
<evidence type="ECO:0000313" key="3">
    <source>
        <dbReference type="Proteomes" id="UP000005268"/>
    </source>
</evidence>
<evidence type="ECO:0008006" key="4">
    <source>
        <dbReference type="Google" id="ProtNLM"/>
    </source>
</evidence>
<feature type="chain" id="PRO_5003681108" description="Tandem-95 repeat protein" evidence="1">
    <location>
        <begin position="37"/>
        <end position="755"/>
    </location>
</feature>
<proteinExistence type="predicted"/>
<protein>
    <recommendedName>
        <fullName evidence="4">Tandem-95 repeat protein</fullName>
    </recommendedName>
</protein>
<gene>
    <name evidence="2" type="ORF">YSA_11184</name>
</gene>
<keyword evidence="1" id="KW-0732">Signal</keyword>
<reference evidence="2 3" key="1">
    <citation type="journal article" date="2012" name="J. Bacteriol.">
        <title>Complete Genome Sequence of the Naphthalene-Degrading Pseudomonas putida Strain ND6.</title>
        <authorList>
            <person name="Li S."/>
            <person name="Zhao H."/>
            <person name="Li Y."/>
            <person name="Niu S."/>
            <person name="Cai B."/>
        </authorList>
    </citation>
    <scope>NUCLEOTIDE SEQUENCE [LARGE SCALE GENOMIC DNA]</scope>
    <source>
        <strain evidence="2 3">ND6</strain>
    </source>
</reference>
<dbReference type="PATRIC" id="fig|231023.4.peg.5361"/>
<name>I3V514_PSEPU</name>
<dbReference type="AlphaFoldDB" id="I3V514"/>
<dbReference type="KEGG" id="ppi:YSA_11184"/>
<organism evidence="2 3">
    <name type="scientific">Pseudomonas putida ND6</name>
    <dbReference type="NCBI Taxonomy" id="231023"/>
    <lineage>
        <taxon>Bacteria</taxon>
        <taxon>Pseudomonadati</taxon>
        <taxon>Pseudomonadota</taxon>
        <taxon>Gammaproteobacteria</taxon>
        <taxon>Pseudomonadales</taxon>
        <taxon>Pseudomonadaceae</taxon>
        <taxon>Pseudomonas</taxon>
    </lineage>
</organism>
<feature type="signal peptide" evidence="1">
    <location>
        <begin position="1"/>
        <end position="36"/>
    </location>
</feature>